<dbReference type="PANTHER" id="PTHR30024:SF47">
    <property type="entry name" value="TAURINE-BINDING PERIPLASMIC PROTEIN"/>
    <property type="match status" value="1"/>
</dbReference>
<accession>L9WQ53</accession>
<protein>
    <submittedName>
        <fullName evidence="5">NMT1/THI5 like domain-containing protein</fullName>
    </submittedName>
</protein>
<proteinExistence type="inferred from homology"/>
<sequence>MDRRTYLKSAGVATAGGLAGLAGCVGGNGNGIPTLEYNYVVPIEALGSIQGIPELQDELEHYGDEYELNVNQVSGTPDAVMGMASGEVDLAFLTTVSFGSAIEEDAVPGGITGIMMDFYDAHPDYYGSTVYSLPDSDLTDPEDLEGQTLGINALGTATHAVYVKMFSEVGLDPDDDVEFMELEFPATTAALEDGRMDAGFYPPLFASEPRDEGFTEVFTSHDAWDEMYPFSFVAATNDSLEEKDDAIAAWADDCASFFEYVQENRSEVVSLAADHFDIPEPAIDAFYLTEYDFYRQLEFETDRFDETLDELVDLGYLDEQRDWTEYITNEYV</sequence>
<keyword evidence="3" id="KW-0732">Signal</keyword>
<comment type="caution">
    <text evidence="5">The sequence shown here is derived from an EMBL/GenBank/DDBJ whole genome shotgun (WGS) entry which is preliminary data.</text>
</comment>
<dbReference type="STRING" id="1227499.C493_16886"/>
<reference evidence="5 6" key="1">
    <citation type="journal article" date="2014" name="PLoS Genet.">
        <title>Phylogenetically driven sequencing of extremely halophilic archaea reveals strategies for static and dynamic osmo-response.</title>
        <authorList>
            <person name="Becker E.A."/>
            <person name="Seitzer P.M."/>
            <person name="Tritt A."/>
            <person name="Larsen D."/>
            <person name="Krusor M."/>
            <person name="Yao A.I."/>
            <person name="Wu D."/>
            <person name="Madern D."/>
            <person name="Eisen J.A."/>
            <person name="Darling A.E."/>
            <person name="Facciotti M.T."/>
        </authorList>
    </citation>
    <scope>NUCLEOTIDE SEQUENCE [LARGE SCALE GENOMIC DNA]</scope>
    <source>
        <strain evidence="5 6">JCM 12255</strain>
    </source>
</reference>
<dbReference type="PANTHER" id="PTHR30024">
    <property type="entry name" value="ALIPHATIC SULFONATES-BINDING PROTEIN-RELATED"/>
    <property type="match status" value="1"/>
</dbReference>
<dbReference type="Pfam" id="PF09084">
    <property type="entry name" value="NMT1"/>
    <property type="match status" value="1"/>
</dbReference>
<organism evidence="5 6">
    <name type="scientific">Natronolimnohabitans innermongolicus JCM 12255</name>
    <dbReference type="NCBI Taxonomy" id="1227499"/>
    <lineage>
        <taxon>Archaea</taxon>
        <taxon>Methanobacteriati</taxon>
        <taxon>Methanobacteriota</taxon>
        <taxon>Stenosarchaea group</taxon>
        <taxon>Halobacteria</taxon>
        <taxon>Halobacteriales</taxon>
        <taxon>Natrialbaceae</taxon>
        <taxon>Natronolimnohabitans</taxon>
    </lineage>
</organism>
<dbReference type="GO" id="GO:0042597">
    <property type="term" value="C:periplasmic space"/>
    <property type="evidence" value="ECO:0007669"/>
    <property type="project" value="UniProtKB-SubCell"/>
</dbReference>
<comment type="subcellular location">
    <subcellularLocation>
        <location evidence="1">Periplasm</location>
    </subcellularLocation>
</comment>
<keyword evidence="6" id="KW-1185">Reference proteome</keyword>
<evidence type="ECO:0000256" key="3">
    <source>
        <dbReference type="ARBA" id="ARBA00022729"/>
    </source>
</evidence>
<dbReference type="InterPro" id="IPR015168">
    <property type="entry name" value="SsuA/THI5"/>
</dbReference>
<dbReference type="SUPFAM" id="SSF53850">
    <property type="entry name" value="Periplasmic binding protein-like II"/>
    <property type="match status" value="1"/>
</dbReference>
<dbReference type="EMBL" id="AOHZ01000081">
    <property type="protein sequence ID" value="ELY51625.1"/>
    <property type="molecule type" value="Genomic_DNA"/>
</dbReference>
<dbReference type="eggNOG" id="arCOG01805">
    <property type="taxonomic scope" value="Archaea"/>
</dbReference>
<evidence type="ECO:0000313" key="6">
    <source>
        <dbReference type="Proteomes" id="UP000011602"/>
    </source>
</evidence>
<evidence type="ECO:0000259" key="4">
    <source>
        <dbReference type="Pfam" id="PF09084"/>
    </source>
</evidence>
<evidence type="ECO:0000256" key="2">
    <source>
        <dbReference type="ARBA" id="ARBA00010742"/>
    </source>
</evidence>
<gene>
    <name evidence="5" type="ORF">C493_16886</name>
</gene>
<evidence type="ECO:0000256" key="1">
    <source>
        <dbReference type="ARBA" id="ARBA00004418"/>
    </source>
</evidence>
<comment type="similarity">
    <text evidence="2">Belongs to the bacterial solute-binding protein SsuA/TauA family.</text>
</comment>
<dbReference type="Gene3D" id="3.40.190.10">
    <property type="entry name" value="Periplasmic binding protein-like II"/>
    <property type="match status" value="2"/>
</dbReference>
<dbReference type="PROSITE" id="PS51257">
    <property type="entry name" value="PROKAR_LIPOPROTEIN"/>
    <property type="match status" value="1"/>
</dbReference>
<evidence type="ECO:0000313" key="5">
    <source>
        <dbReference type="EMBL" id="ELY51625.1"/>
    </source>
</evidence>
<feature type="domain" description="SsuA/THI5-like" evidence="4">
    <location>
        <begin position="128"/>
        <end position="247"/>
    </location>
</feature>
<dbReference type="Proteomes" id="UP000011602">
    <property type="component" value="Unassembled WGS sequence"/>
</dbReference>
<name>L9WQ53_9EURY</name>
<dbReference type="AlphaFoldDB" id="L9WQ53"/>